<keyword evidence="2 7" id="KW-0812">Transmembrane</keyword>
<dbReference type="Pfam" id="PF00005">
    <property type="entry name" value="ABC_tran"/>
    <property type="match status" value="1"/>
</dbReference>
<dbReference type="InterPro" id="IPR003439">
    <property type="entry name" value="ABC_transporter-like_ATP-bd"/>
</dbReference>
<name>A0A412C4B9_MEDGN</name>
<dbReference type="CDD" id="cd03228">
    <property type="entry name" value="ABCC_MRP_Like"/>
    <property type="match status" value="1"/>
</dbReference>
<proteinExistence type="predicted"/>
<dbReference type="GO" id="GO:0005524">
    <property type="term" value="F:ATP binding"/>
    <property type="evidence" value="ECO:0007669"/>
    <property type="project" value="UniProtKB-KW"/>
</dbReference>
<evidence type="ECO:0000256" key="5">
    <source>
        <dbReference type="ARBA" id="ARBA00022989"/>
    </source>
</evidence>
<dbReference type="GO" id="GO:0005886">
    <property type="term" value="C:plasma membrane"/>
    <property type="evidence" value="ECO:0007669"/>
    <property type="project" value="UniProtKB-SubCell"/>
</dbReference>
<dbReference type="InterPro" id="IPR003593">
    <property type="entry name" value="AAA+_ATPase"/>
</dbReference>
<dbReference type="Gene3D" id="3.40.50.300">
    <property type="entry name" value="P-loop containing nucleotide triphosphate hydrolases"/>
    <property type="match status" value="1"/>
</dbReference>
<dbReference type="SMART" id="SM00382">
    <property type="entry name" value="AAA"/>
    <property type="match status" value="1"/>
</dbReference>
<feature type="transmembrane region" description="Helical" evidence="7">
    <location>
        <begin position="166"/>
        <end position="186"/>
    </location>
</feature>
<evidence type="ECO:0000256" key="4">
    <source>
        <dbReference type="ARBA" id="ARBA00022840"/>
    </source>
</evidence>
<evidence type="ECO:0000256" key="7">
    <source>
        <dbReference type="SAM" id="Phobius"/>
    </source>
</evidence>
<dbReference type="GO" id="GO:0140359">
    <property type="term" value="F:ABC-type transporter activity"/>
    <property type="evidence" value="ECO:0007669"/>
    <property type="project" value="InterPro"/>
</dbReference>
<evidence type="ECO:0000313" key="11">
    <source>
        <dbReference type="EMBL" id="RHM72555.1"/>
    </source>
</evidence>
<dbReference type="AlphaFoldDB" id="A0A412C4B9"/>
<dbReference type="InterPro" id="IPR027417">
    <property type="entry name" value="P-loop_NTPase"/>
</dbReference>
<feature type="transmembrane region" description="Helical" evidence="7">
    <location>
        <begin position="64"/>
        <end position="86"/>
    </location>
</feature>
<feature type="transmembrane region" description="Helical" evidence="7">
    <location>
        <begin position="137"/>
        <end position="160"/>
    </location>
</feature>
<keyword evidence="4 10" id="KW-0067">ATP-binding</keyword>
<sequence>MREEIKKILENYKKIVPFLFQLGKGKVIFIWGSVAITAVIPTISTILMQYMINYIQMENREFKQILVLFILYILCDIFLSVIAIWSNYVSMILQQRLNVEIDIKIIGKIKKLGLQDFETSESYNRLQRAKAQTGTQVFNYFSHITGIVKAVVLVLGAVYILLSWSVWPIIVVSTISVINMVLLFKLNRYQYEILRKRTAEEREKWYYQYVLTNDIAFKEIKTYGLHLFFENKFLKIAQKFLQQDKEIAKKNAHIGEIKTFLEQSTNIIVLGKIFWDTYCGKMLIGSTIAYIKAITNIKSNVNNLFMEIASIYKESLYMSQLFEFLEMETAEKNNGKQKIECIKEVKICHLNYKYKNSTSYVLKDINMEIHKGEKLVIVGKNGSGKSTLVKVVAGFYEDYEGDIFINGINFHEIDKESYRKCLGILFQDYNKYELTVKENIGVGSLEKINEKEDIIDALKKANAPQGLIKNIDQQIGCWFKNGRQLSGGEWLRVAIGRSFFRDAELYILDEPNAALDPIGESNIVSSIQKVLASKSCIVITHHVNNIERITGEVIVMDGGRIIDKGMHKELIESCELYKEMYHKSINLK</sequence>
<dbReference type="PANTHER" id="PTHR24221">
    <property type="entry name" value="ATP-BINDING CASSETTE SUB-FAMILY B"/>
    <property type="match status" value="1"/>
</dbReference>
<dbReference type="InterPro" id="IPR036640">
    <property type="entry name" value="ABC1_TM_sf"/>
</dbReference>
<dbReference type="EMBL" id="QRTJ01000012">
    <property type="protein sequence ID" value="RGQ68031.1"/>
    <property type="molecule type" value="Genomic_DNA"/>
</dbReference>
<dbReference type="PROSITE" id="PS50929">
    <property type="entry name" value="ABC_TM1F"/>
    <property type="match status" value="1"/>
</dbReference>
<feature type="transmembrane region" description="Helical" evidence="7">
    <location>
        <begin position="28"/>
        <end position="52"/>
    </location>
</feature>
<dbReference type="Gene3D" id="1.20.1560.10">
    <property type="entry name" value="ABC transporter type 1, transmembrane domain"/>
    <property type="match status" value="1"/>
</dbReference>
<dbReference type="InterPro" id="IPR011527">
    <property type="entry name" value="ABC1_TM_dom"/>
</dbReference>
<comment type="caution">
    <text evidence="10">The sequence shown here is derived from an EMBL/GenBank/DDBJ whole genome shotgun (WGS) entry which is preliminary data.</text>
</comment>
<dbReference type="SUPFAM" id="SSF52540">
    <property type="entry name" value="P-loop containing nucleoside triphosphate hydrolases"/>
    <property type="match status" value="1"/>
</dbReference>
<evidence type="ECO:0000259" key="8">
    <source>
        <dbReference type="PROSITE" id="PS50893"/>
    </source>
</evidence>
<evidence type="ECO:0000313" key="10">
    <source>
        <dbReference type="EMBL" id="RGQ68031.1"/>
    </source>
</evidence>
<keyword evidence="5 7" id="KW-1133">Transmembrane helix</keyword>
<feature type="domain" description="ABC transmembrane type-1" evidence="9">
    <location>
        <begin position="35"/>
        <end position="313"/>
    </location>
</feature>
<dbReference type="Proteomes" id="UP000286137">
    <property type="component" value="Unassembled WGS sequence"/>
</dbReference>
<evidence type="ECO:0000256" key="3">
    <source>
        <dbReference type="ARBA" id="ARBA00022741"/>
    </source>
</evidence>
<keyword evidence="3" id="KW-0547">Nucleotide-binding</keyword>
<gene>
    <name evidence="10" type="ORF">DWY88_07865</name>
    <name evidence="11" type="ORF">DWZ50_13775</name>
</gene>
<reference evidence="12 13" key="1">
    <citation type="submission" date="2018-08" db="EMBL/GenBank/DDBJ databases">
        <title>A genome reference for cultivated species of the human gut microbiota.</title>
        <authorList>
            <person name="Zou Y."/>
            <person name="Xue W."/>
            <person name="Luo G."/>
        </authorList>
    </citation>
    <scope>NUCLEOTIDE SEQUENCE [LARGE SCALE GENOMIC DNA]</scope>
    <source>
        <strain evidence="10 13">AF27-4BH</strain>
        <strain evidence="11 12">AF33-12</strain>
    </source>
</reference>
<organism evidence="10 13">
    <name type="scientific">Mediterraneibacter gnavus</name>
    <name type="common">Ruminococcus gnavus</name>
    <dbReference type="NCBI Taxonomy" id="33038"/>
    <lineage>
        <taxon>Bacteria</taxon>
        <taxon>Bacillati</taxon>
        <taxon>Bacillota</taxon>
        <taxon>Clostridia</taxon>
        <taxon>Lachnospirales</taxon>
        <taxon>Lachnospiraceae</taxon>
        <taxon>Mediterraneibacter</taxon>
    </lineage>
</organism>
<evidence type="ECO:0000256" key="1">
    <source>
        <dbReference type="ARBA" id="ARBA00004651"/>
    </source>
</evidence>
<evidence type="ECO:0000313" key="12">
    <source>
        <dbReference type="Proteomes" id="UP000285610"/>
    </source>
</evidence>
<dbReference type="RefSeq" id="WP_117994395.1">
    <property type="nucleotide sequence ID" value="NZ_OZ186743.1"/>
</dbReference>
<dbReference type="GO" id="GO:0034040">
    <property type="term" value="F:ATPase-coupled lipid transmembrane transporter activity"/>
    <property type="evidence" value="ECO:0007669"/>
    <property type="project" value="TreeGrafter"/>
</dbReference>
<dbReference type="PROSITE" id="PS50893">
    <property type="entry name" value="ABC_TRANSPORTER_2"/>
    <property type="match status" value="1"/>
</dbReference>
<evidence type="ECO:0000256" key="6">
    <source>
        <dbReference type="ARBA" id="ARBA00023136"/>
    </source>
</evidence>
<keyword evidence="6 7" id="KW-0472">Membrane</keyword>
<dbReference type="Proteomes" id="UP000285610">
    <property type="component" value="Unassembled WGS sequence"/>
</dbReference>
<dbReference type="EMBL" id="QRQE01000037">
    <property type="protein sequence ID" value="RHM72555.1"/>
    <property type="molecule type" value="Genomic_DNA"/>
</dbReference>
<dbReference type="PANTHER" id="PTHR24221:SF654">
    <property type="entry name" value="ATP-BINDING CASSETTE SUB-FAMILY B MEMBER 6"/>
    <property type="match status" value="1"/>
</dbReference>
<dbReference type="GO" id="GO:0016887">
    <property type="term" value="F:ATP hydrolysis activity"/>
    <property type="evidence" value="ECO:0007669"/>
    <property type="project" value="InterPro"/>
</dbReference>
<dbReference type="InterPro" id="IPR039421">
    <property type="entry name" value="Type_1_exporter"/>
</dbReference>
<evidence type="ECO:0000259" key="9">
    <source>
        <dbReference type="PROSITE" id="PS50929"/>
    </source>
</evidence>
<evidence type="ECO:0000313" key="13">
    <source>
        <dbReference type="Proteomes" id="UP000286137"/>
    </source>
</evidence>
<comment type="subcellular location">
    <subcellularLocation>
        <location evidence="1">Cell membrane</location>
        <topology evidence="1">Multi-pass membrane protein</topology>
    </subcellularLocation>
</comment>
<protein>
    <submittedName>
        <fullName evidence="10">ABC transporter ATP-binding protein</fullName>
    </submittedName>
</protein>
<feature type="domain" description="ABC transporter" evidence="8">
    <location>
        <begin position="345"/>
        <end position="583"/>
    </location>
</feature>
<accession>A0A412C4B9</accession>
<dbReference type="SUPFAM" id="SSF90123">
    <property type="entry name" value="ABC transporter transmembrane region"/>
    <property type="match status" value="1"/>
</dbReference>
<evidence type="ECO:0000256" key="2">
    <source>
        <dbReference type="ARBA" id="ARBA00022692"/>
    </source>
</evidence>